<gene>
    <name evidence="1" type="ORF">MLD38_013768</name>
</gene>
<reference evidence="2" key="1">
    <citation type="journal article" date="2023" name="Front. Plant Sci.">
        <title>Chromosomal-level genome assembly of Melastoma candidum provides insights into trichome evolution.</title>
        <authorList>
            <person name="Zhong Y."/>
            <person name="Wu W."/>
            <person name="Sun C."/>
            <person name="Zou P."/>
            <person name="Liu Y."/>
            <person name="Dai S."/>
            <person name="Zhou R."/>
        </authorList>
    </citation>
    <scope>NUCLEOTIDE SEQUENCE [LARGE SCALE GENOMIC DNA]</scope>
</reference>
<evidence type="ECO:0000313" key="1">
    <source>
        <dbReference type="EMBL" id="KAI4375961.1"/>
    </source>
</evidence>
<dbReference type="EMBL" id="CM042883">
    <property type="protein sequence ID" value="KAI4375961.1"/>
    <property type="molecule type" value="Genomic_DNA"/>
</dbReference>
<evidence type="ECO:0000313" key="2">
    <source>
        <dbReference type="Proteomes" id="UP001057402"/>
    </source>
</evidence>
<accession>A0ACB9RA15</accession>
<sequence length="97" mass="10268">MAWRCGSLSRSFISSARSSAAQFRSSAPSRPPLSAAPRFQSTRRMSFAPARSMGELGCTQSLLPLNSAVGVPQLTSHLSVSVRACCELSHGRNGKDG</sequence>
<comment type="caution">
    <text evidence="1">The sequence shown here is derived from an EMBL/GenBank/DDBJ whole genome shotgun (WGS) entry which is preliminary data.</text>
</comment>
<protein>
    <submittedName>
        <fullName evidence="1">Uncharacterized protein</fullName>
    </submittedName>
</protein>
<keyword evidence="2" id="KW-1185">Reference proteome</keyword>
<name>A0ACB9RA15_9MYRT</name>
<dbReference type="Proteomes" id="UP001057402">
    <property type="component" value="Chromosome 4"/>
</dbReference>
<proteinExistence type="predicted"/>
<organism evidence="1 2">
    <name type="scientific">Melastoma candidum</name>
    <dbReference type="NCBI Taxonomy" id="119954"/>
    <lineage>
        <taxon>Eukaryota</taxon>
        <taxon>Viridiplantae</taxon>
        <taxon>Streptophyta</taxon>
        <taxon>Embryophyta</taxon>
        <taxon>Tracheophyta</taxon>
        <taxon>Spermatophyta</taxon>
        <taxon>Magnoliopsida</taxon>
        <taxon>eudicotyledons</taxon>
        <taxon>Gunneridae</taxon>
        <taxon>Pentapetalae</taxon>
        <taxon>rosids</taxon>
        <taxon>malvids</taxon>
        <taxon>Myrtales</taxon>
        <taxon>Melastomataceae</taxon>
        <taxon>Melastomatoideae</taxon>
        <taxon>Melastomateae</taxon>
        <taxon>Melastoma</taxon>
    </lineage>
</organism>